<dbReference type="InterPro" id="IPR057326">
    <property type="entry name" value="KR_dom"/>
</dbReference>
<evidence type="ECO:0000256" key="3">
    <source>
        <dbReference type="ARBA" id="ARBA00023002"/>
    </source>
</evidence>
<feature type="domain" description="Ketoreductase" evidence="5">
    <location>
        <begin position="6"/>
        <end position="186"/>
    </location>
</feature>
<dbReference type="Pfam" id="PF00106">
    <property type="entry name" value="adh_short"/>
    <property type="match status" value="1"/>
</dbReference>
<dbReference type="SMART" id="SM00822">
    <property type="entry name" value="PKS_KR"/>
    <property type="match status" value="1"/>
</dbReference>
<dbReference type="RefSeq" id="WP_187466600.1">
    <property type="nucleotide sequence ID" value="NZ_JACSIT010000100.1"/>
</dbReference>
<dbReference type="PANTHER" id="PTHR43963">
    <property type="entry name" value="CARBONYL REDUCTASE 1-RELATED"/>
    <property type="match status" value="1"/>
</dbReference>
<keyword evidence="7" id="KW-1185">Reference proteome</keyword>
<evidence type="ECO:0000313" key="7">
    <source>
        <dbReference type="Proteomes" id="UP000650081"/>
    </source>
</evidence>
<reference evidence="6" key="1">
    <citation type="submission" date="2020-08" db="EMBL/GenBank/DDBJ databases">
        <title>Lewinella bacteria from marine environments.</title>
        <authorList>
            <person name="Zhong Y."/>
        </authorList>
    </citation>
    <scope>NUCLEOTIDE SEQUENCE</scope>
    <source>
        <strain evidence="6">KCTC 42187</strain>
    </source>
</reference>
<dbReference type="InterPro" id="IPR045313">
    <property type="entry name" value="CBR1-like"/>
</dbReference>
<evidence type="ECO:0000259" key="5">
    <source>
        <dbReference type="SMART" id="SM00822"/>
    </source>
</evidence>
<protein>
    <submittedName>
        <fullName evidence="6">SDR family oxidoreductase</fullName>
    </submittedName>
</protein>
<dbReference type="InterPro" id="IPR002347">
    <property type="entry name" value="SDR_fam"/>
</dbReference>
<dbReference type="Proteomes" id="UP000650081">
    <property type="component" value="Unassembled WGS sequence"/>
</dbReference>
<evidence type="ECO:0000313" key="6">
    <source>
        <dbReference type="EMBL" id="MBC6994529.1"/>
    </source>
</evidence>
<dbReference type="AlphaFoldDB" id="A0A923PJL3"/>
<dbReference type="InterPro" id="IPR020904">
    <property type="entry name" value="Sc_DH/Rdtase_CS"/>
</dbReference>
<sequence>MSSPEKIALVTGANRGLGKETARQLAQAGYHVVLTSRSAAGQAVADEYRAAGLSVDFHPLDVADGQSIGELTDYLTANYPHLDVLINNAGIHYDTFQNTLNADFAIVEEAIHVNTIGPWRLSKALIPLLQKSAGGRIVNVSSSSGSFADSWPGTPAYSISKAALNMLTLKLAADLADTPILVNSVCPGWVRTEMGGEAAPRSVAEGAASIIWAALLPEGGPTGGFFRDGERVSW</sequence>
<evidence type="ECO:0000256" key="2">
    <source>
        <dbReference type="ARBA" id="ARBA00022857"/>
    </source>
</evidence>
<organism evidence="6 7">
    <name type="scientific">Neolewinella lacunae</name>
    <dbReference type="NCBI Taxonomy" id="1517758"/>
    <lineage>
        <taxon>Bacteria</taxon>
        <taxon>Pseudomonadati</taxon>
        <taxon>Bacteroidota</taxon>
        <taxon>Saprospiria</taxon>
        <taxon>Saprospirales</taxon>
        <taxon>Lewinellaceae</taxon>
        <taxon>Neolewinella</taxon>
    </lineage>
</organism>
<keyword evidence="2" id="KW-0521">NADP</keyword>
<dbReference type="PRINTS" id="PR00081">
    <property type="entry name" value="GDHRDH"/>
</dbReference>
<dbReference type="InterPro" id="IPR036291">
    <property type="entry name" value="NAD(P)-bd_dom_sf"/>
</dbReference>
<dbReference type="PROSITE" id="PS00061">
    <property type="entry name" value="ADH_SHORT"/>
    <property type="match status" value="1"/>
</dbReference>
<dbReference type="EMBL" id="JACSIT010000100">
    <property type="protein sequence ID" value="MBC6994529.1"/>
    <property type="molecule type" value="Genomic_DNA"/>
</dbReference>
<proteinExistence type="inferred from homology"/>
<comment type="caution">
    <text evidence="6">The sequence shown here is derived from an EMBL/GenBank/DDBJ whole genome shotgun (WGS) entry which is preliminary data.</text>
</comment>
<dbReference type="PANTHER" id="PTHR43963:SF6">
    <property type="entry name" value="CHAIN DEHYDROGENASE FAMILY PROTEIN, PUTATIVE (AFU_ORTHOLOGUE AFUA_3G15350)-RELATED"/>
    <property type="match status" value="1"/>
</dbReference>
<dbReference type="CDD" id="cd05324">
    <property type="entry name" value="carb_red_PTCR-like_SDR_c"/>
    <property type="match status" value="1"/>
</dbReference>
<gene>
    <name evidence="6" type="ORF">H9S92_10155</name>
</gene>
<dbReference type="PRINTS" id="PR00080">
    <property type="entry name" value="SDRFAMILY"/>
</dbReference>
<evidence type="ECO:0000256" key="1">
    <source>
        <dbReference type="ARBA" id="ARBA00006484"/>
    </source>
</evidence>
<comment type="similarity">
    <text evidence="1 4">Belongs to the short-chain dehydrogenases/reductases (SDR) family.</text>
</comment>
<dbReference type="GO" id="GO:0016616">
    <property type="term" value="F:oxidoreductase activity, acting on the CH-OH group of donors, NAD or NADP as acceptor"/>
    <property type="evidence" value="ECO:0007669"/>
    <property type="project" value="InterPro"/>
</dbReference>
<dbReference type="SUPFAM" id="SSF51735">
    <property type="entry name" value="NAD(P)-binding Rossmann-fold domains"/>
    <property type="match status" value="1"/>
</dbReference>
<name>A0A923PJL3_9BACT</name>
<evidence type="ECO:0000256" key="4">
    <source>
        <dbReference type="RuleBase" id="RU000363"/>
    </source>
</evidence>
<keyword evidence="3" id="KW-0560">Oxidoreductase</keyword>
<accession>A0A923PJL3</accession>
<dbReference type="Gene3D" id="3.40.50.720">
    <property type="entry name" value="NAD(P)-binding Rossmann-like Domain"/>
    <property type="match status" value="1"/>
</dbReference>